<dbReference type="Pfam" id="PF21806">
    <property type="entry name" value="DUF6879"/>
    <property type="match status" value="1"/>
</dbReference>
<keyword evidence="3" id="KW-1185">Reference proteome</keyword>
<proteinExistence type="predicted"/>
<dbReference type="EMBL" id="BONY01000038">
    <property type="protein sequence ID" value="GIH07626.1"/>
    <property type="molecule type" value="Genomic_DNA"/>
</dbReference>
<name>A0A8J3QE30_9ACTN</name>
<accession>A0A8J3QE30</accession>
<organism evidence="2 3">
    <name type="scientific">Rhizocola hellebori</name>
    <dbReference type="NCBI Taxonomy" id="1392758"/>
    <lineage>
        <taxon>Bacteria</taxon>
        <taxon>Bacillati</taxon>
        <taxon>Actinomycetota</taxon>
        <taxon>Actinomycetes</taxon>
        <taxon>Micromonosporales</taxon>
        <taxon>Micromonosporaceae</taxon>
        <taxon>Rhizocola</taxon>
    </lineage>
</organism>
<dbReference type="RefSeq" id="WP_239124089.1">
    <property type="nucleotide sequence ID" value="NZ_BONY01000038.1"/>
</dbReference>
<feature type="domain" description="DUF6879" evidence="1">
    <location>
        <begin position="7"/>
        <end position="170"/>
    </location>
</feature>
<dbReference type="AlphaFoldDB" id="A0A8J3QE30"/>
<gene>
    <name evidence="2" type="ORF">Rhe02_56930</name>
</gene>
<evidence type="ECO:0000313" key="3">
    <source>
        <dbReference type="Proteomes" id="UP000612899"/>
    </source>
</evidence>
<dbReference type="Proteomes" id="UP000612899">
    <property type="component" value="Unassembled WGS sequence"/>
</dbReference>
<evidence type="ECO:0000259" key="1">
    <source>
        <dbReference type="Pfam" id="PF21806"/>
    </source>
</evidence>
<evidence type="ECO:0000313" key="2">
    <source>
        <dbReference type="EMBL" id="GIH07626.1"/>
    </source>
</evidence>
<sequence>MTPESAIDRGLRSCRQSAMHLEMRDGYMLDDPDLAKWRRGYRHDPEDRASWWRPWLDLIANTTARGVSVRRARVVSEPISEYIRFEYDVAFTNVEAGESLRWLPRRQVIDIALPGNDFWLFDHEVLVINHFSGDGDWIEAETIANPDVVRLCAYAFEAVWDRAIPHEKYQPV</sequence>
<dbReference type="InterPro" id="IPR049244">
    <property type="entry name" value="DUF6879"/>
</dbReference>
<reference evidence="2" key="1">
    <citation type="submission" date="2021-01" db="EMBL/GenBank/DDBJ databases">
        <title>Whole genome shotgun sequence of Rhizocola hellebori NBRC 109834.</title>
        <authorList>
            <person name="Komaki H."/>
            <person name="Tamura T."/>
        </authorList>
    </citation>
    <scope>NUCLEOTIDE SEQUENCE</scope>
    <source>
        <strain evidence="2">NBRC 109834</strain>
    </source>
</reference>
<comment type="caution">
    <text evidence="2">The sequence shown here is derived from an EMBL/GenBank/DDBJ whole genome shotgun (WGS) entry which is preliminary data.</text>
</comment>
<protein>
    <recommendedName>
        <fullName evidence="1">DUF6879 domain-containing protein</fullName>
    </recommendedName>
</protein>